<accession>A0AAV7M859</accession>
<gene>
    <name evidence="1" type="ORF">NDU88_001418</name>
</gene>
<name>A0AAV7M859_PLEWA</name>
<organism evidence="1 2">
    <name type="scientific">Pleurodeles waltl</name>
    <name type="common">Iberian ribbed newt</name>
    <dbReference type="NCBI Taxonomy" id="8319"/>
    <lineage>
        <taxon>Eukaryota</taxon>
        <taxon>Metazoa</taxon>
        <taxon>Chordata</taxon>
        <taxon>Craniata</taxon>
        <taxon>Vertebrata</taxon>
        <taxon>Euteleostomi</taxon>
        <taxon>Amphibia</taxon>
        <taxon>Batrachia</taxon>
        <taxon>Caudata</taxon>
        <taxon>Salamandroidea</taxon>
        <taxon>Salamandridae</taxon>
        <taxon>Pleurodelinae</taxon>
        <taxon>Pleurodeles</taxon>
    </lineage>
</organism>
<dbReference type="AlphaFoldDB" id="A0AAV7M859"/>
<sequence length="142" mass="16155">MQRRAASYRSGIGRCFCPRHLEPLGTVRIQFWCCNYFRISRSLQLPPGAPLRPKSQLSLGYAKKHIKKWVLTFSEVLPQAPSQGEEIVIYRPLQASVHSDTEIAEALQDAPYARAPRHAIVVPLVNHENFTVRPVDFMAQET</sequence>
<reference evidence="1" key="1">
    <citation type="journal article" date="2022" name="bioRxiv">
        <title>Sequencing and chromosome-scale assembly of the giantPleurodeles waltlgenome.</title>
        <authorList>
            <person name="Brown T."/>
            <person name="Elewa A."/>
            <person name="Iarovenko S."/>
            <person name="Subramanian E."/>
            <person name="Araus A.J."/>
            <person name="Petzold A."/>
            <person name="Susuki M."/>
            <person name="Suzuki K.-i.T."/>
            <person name="Hayashi T."/>
            <person name="Toyoda A."/>
            <person name="Oliveira C."/>
            <person name="Osipova E."/>
            <person name="Leigh N.D."/>
            <person name="Simon A."/>
            <person name="Yun M.H."/>
        </authorList>
    </citation>
    <scope>NUCLEOTIDE SEQUENCE</scope>
    <source>
        <strain evidence="1">20211129_DDA</strain>
        <tissue evidence="1">Liver</tissue>
    </source>
</reference>
<proteinExistence type="predicted"/>
<keyword evidence="2" id="KW-1185">Reference proteome</keyword>
<dbReference type="EMBL" id="JANPWB010000014">
    <property type="protein sequence ID" value="KAJ1096275.1"/>
    <property type="molecule type" value="Genomic_DNA"/>
</dbReference>
<protein>
    <submittedName>
        <fullName evidence="1">Uncharacterized protein</fullName>
    </submittedName>
</protein>
<evidence type="ECO:0000313" key="1">
    <source>
        <dbReference type="EMBL" id="KAJ1096275.1"/>
    </source>
</evidence>
<evidence type="ECO:0000313" key="2">
    <source>
        <dbReference type="Proteomes" id="UP001066276"/>
    </source>
</evidence>
<comment type="caution">
    <text evidence="1">The sequence shown here is derived from an EMBL/GenBank/DDBJ whole genome shotgun (WGS) entry which is preliminary data.</text>
</comment>
<dbReference type="Proteomes" id="UP001066276">
    <property type="component" value="Chromosome 10"/>
</dbReference>